<dbReference type="FunFam" id="4.10.280.10:FF:000076">
    <property type="entry name" value="hypoxia-inducible factor 3-alpha isoform X1"/>
    <property type="match status" value="1"/>
</dbReference>
<feature type="modified residue" description="4-hydroxyproline" evidence="10">
    <location>
        <position position="541"/>
    </location>
</feature>
<comment type="caution">
    <text evidence="14">The sequence shown here is derived from an EMBL/GenBank/DDBJ whole genome shotgun (WGS) entry which is preliminary data.</text>
</comment>
<dbReference type="InterPro" id="IPR001067">
    <property type="entry name" value="Nuc_translocat"/>
</dbReference>
<keyword evidence="5" id="KW-0238">DNA-binding</keyword>
<dbReference type="Gene3D" id="3.30.450.20">
    <property type="entry name" value="PAS domain"/>
    <property type="match status" value="2"/>
</dbReference>
<evidence type="ECO:0000256" key="1">
    <source>
        <dbReference type="ARBA" id="ARBA00004123"/>
    </source>
</evidence>
<keyword evidence="15" id="KW-1185">Reference proteome</keyword>
<accession>A0A9Q1FTH8</accession>
<keyword evidence="4" id="KW-0805">Transcription regulation</keyword>
<dbReference type="GO" id="GO:0005667">
    <property type="term" value="C:transcription regulator complex"/>
    <property type="evidence" value="ECO:0007669"/>
    <property type="project" value="InterPro"/>
</dbReference>
<dbReference type="SUPFAM" id="SSF55785">
    <property type="entry name" value="PYP-like sensor domain (PAS domain)"/>
    <property type="match status" value="2"/>
</dbReference>
<protein>
    <submittedName>
        <fullName evidence="14">Uncharacterized protein</fullName>
    </submittedName>
</protein>
<organism evidence="14 15">
    <name type="scientific">Synaphobranchus kaupii</name>
    <name type="common">Kaup's arrowtooth eel</name>
    <dbReference type="NCBI Taxonomy" id="118154"/>
    <lineage>
        <taxon>Eukaryota</taxon>
        <taxon>Metazoa</taxon>
        <taxon>Chordata</taxon>
        <taxon>Craniata</taxon>
        <taxon>Vertebrata</taxon>
        <taxon>Euteleostomi</taxon>
        <taxon>Actinopterygii</taxon>
        <taxon>Neopterygii</taxon>
        <taxon>Teleostei</taxon>
        <taxon>Anguilliformes</taxon>
        <taxon>Synaphobranchidae</taxon>
        <taxon>Synaphobranchus</taxon>
    </lineage>
</organism>
<feature type="modified residue" description="4-hydroxyproline" evidence="10">
    <location>
        <position position="419"/>
    </location>
</feature>
<evidence type="ECO:0000313" key="15">
    <source>
        <dbReference type="Proteomes" id="UP001152622"/>
    </source>
</evidence>
<dbReference type="GO" id="GO:0005737">
    <property type="term" value="C:cytoplasm"/>
    <property type="evidence" value="ECO:0007669"/>
    <property type="project" value="InterPro"/>
</dbReference>
<keyword evidence="8" id="KW-0539">Nucleus</keyword>
<dbReference type="AlphaFoldDB" id="A0A9Q1FTH8"/>
<evidence type="ECO:0000259" key="13">
    <source>
        <dbReference type="PROSITE" id="PS50888"/>
    </source>
</evidence>
<keyword evidence="6" id="KW-0010">Activator</keyword>
<dbReference type="SMART" id="SM00353">
    <property type="entry name" value="HLH"/>
    <property type="match status" value="1"/>
</dbReference>
<feature type="domain" description="PAS" evidence="12">
    <location>
        <begin position="90"/>
        <end position="145"/>
    </location>
</feature>
<dbReference type="SUPFAM" id="SSF47459">
    <property type="entry name" value="HLH, helix-loop-helix DNA-binding domain"/>
    <property type="match status" value="1"/>
</dbReference>
<feature type="region of interest" description="Disordered" evidence="11">
    <location>
        <begin position="1"/>
        <end position="26"/>
    </location>
</feature>
<dbReference type="CDD" id="cd00130">
    <property type="entry name" value="PAS"/>
    <property type="match status" value="2"/>
</dbReference>
<evidence type="ECO:0000256" key="11">
    <source>
        <dbReference type="SAM" id="MobiDB-lite"/>
    </source>
</evidence>
<dbReference type="EMBL" id="JAINUF010000004">
    <property type="protein sequence ID" value="KAJ8365363.1"/>
    <property type="molecule type" value="Genomic_DNA"/>
</dbReference>
<dbReference type="PRINTS" id="PR00785">
    <property type="entry name" value="NCTRNSLOCATR"/>
</dbReference>
<dbReference type="PROSITE" id="PS50888">
    <property type="entry name" value="BHLH"/>
    <property type="match status" value="1"/>
</dbReference>
<evidence type="ECO:0000259" key="12">
    <source>
        <dbReference type="PROSITE" id="PS50112"/>
    </source>
</evidence>
<feature type="domain" description="BHLH" evidence="13">
    <location>
        <begin position="14"/>
        <end position="67"/>
    </location>
</feature>
<name>A0A9Q1FTH8_SYNKA</name>
<sequence length="853" mass="94299">MANEKGENRNPSEHRKEKSRDAARCRRSKETDVFDELAHQLPLPHRISAHLDKASIVRLTISFMRMRRVVCPGQADQEKEEDRQMSSLCLKSLSGFVAMVTSDGDMIYLSENINKVMGLSQVELMGNSIFDFTHPCDHEEIRDNLSLKSADFGKKSRERDLDRDFFMRMKCTVTNRGGTVNLKSASWKVLHCTGLQQEYGSHPSYTPCGFRELPLTCMVMLCEPIPHPPNTDLPLNCKASPLNSKALPIDCNAPPRDSKTFLSRHSMDMKFTYCDERITELLGYGPEDLLGRSIYEFYHVLDSDCLTRSHHNLCTKGQAVSGQYRMLAKQGGYVWMKTQGTVIYNSRNSQPQCIVCVNYLLSGVEEGAAVFSLDQMESLFKPCSALSSFCRQDEMGAAGDDALFTKLKEDPEELAQLAPMPGDTIIALDLGQPQFEESLASQSWGSEVPKHSPTSEMFNMAAIFMEPPPPPQEMATPSAMSSATPCLNTRSGSSTPSSPGDYYRSGDSAPKHGLTEKLFALDTEACTQVDLSDLDLETLAPYIPMDGEDFQLHPICQEEAPPSVGPTHAQGSFHNMASMFQPLDPPTPTHAHHFPILSPGGQSHLSSTSLDPHTSLPYLGAPYCGPATLSTMGGHQNLPWPPDPQLQDPQKPTASLMDARDFPNGYLHKGRALENCILAFVDPSPAPNVLAHSFKRKREFGDQTAFPLVSQEKPHSEFTQTAWKRMKSRMIDSCAFPEQKSLSASTISDTFSVFQGGGDSAFGLVQSLRKPPWSEDGPPNLARPGPLYTPNYRDCSTLPSCKMGAASRLLVPSFEWRSLPELTCYDCEVNVPLQGSLRLLRGCELLTALDQAT</sequence>
<dbReference type="InterPro" id="IPR011598">
    <property type="entry name" value="bHLH_dom"/>
</dbReference>
<dbReference type="PANTHER" id="PTHR23043:SF8">
    <property type="entry name" value="ENDOTHELIAL PAS DOMAIN-CONTAINING PROTEIN 1"/>
    <property type="match status" value="1"/>
</dbReference>
<dbReference type="OrthoDB" id="6021714at2759"/>
<feature type="compositionally biased region" description="Polar residues" evidence="11">
    <location>
        <begin position="478"/>
        <end position="488"/>
    </location>
</feature>
<dbReference type="InterPro" id="IPR000014">
    <property type="entry name" value="PAS"/>
</dbReference>
<comment type="subcellular location">
    <subcellularLocation>
        <location evidence="1">Nucleus</location>
    </subcellularLocation>
</comment>
<dbReference type="PROSITE" id="PS50112">
    <property type="entry name" value="PAS"/>
    <property type="match status" value="2"/>
</dbReference>
<dbReference type="InterPro" id="IPR021537">
    <property type="entry name" value="HIF_alpha-like"/>
</dbReference>
<evidence type="ECO:0000256" key="2">
    <source>
        <dbReference type="ARBA" id="ARBA00022737"/>
    </source>
</evidence>
<evidence type="ECO:0000256" key="8">
    <source>
        <dbReference type="ARBA" id="ARBA00023242"/>
    </source>
</evidence>
<dbReference type="GO" id="GO:0005634">
    <property type="term" value="C:nucleus"/>
    <property type="evidence" value="ECO:0007669"/>
    <property type="project" value="UniProtKB-SubCell"/>
</dbReference>
<evidence type="ECO:0000256" key="7">
    <source>
        <dbReference type="ARBA" id="ARBA00023163"/>
    </source>
</evidence>
<feature type="modified residue" description="(3S)-3-hydroxyasparagine" evidence="10">
    <location>
        <position position="830"/>
    </location>
</feature>
<dbReference type="InterPro" id="IPR001610">
    <property type="entry name" value="PAC"/>
</dbReference>
<dbReference type="GO" id="GO:0046983">
    <property type="term" value="F:protein dimerization activity"/>
    <property type="evidence" value="ECO:0007669"/>
    <property type="project" value="InterPro"/>
</dbReference>
<feature type="region of interest" description="Disordered" evidence="11">
    <location>
        <begin position="469"/>
        <end position="509"/>
    </location>
</feature>
<dbReference type="InterPro" id="IPR035965">
    <property type="entry name" value="PAS-like_dom_sf"/>
</dbReference>
<dbReference type="Pfam" id="PF14598">
    <property type="entry name" value="PAS_11"/>
    <property type="match status" value="1"/>
</dbReference>
<dbReference type="SMART" id="SM00091">
    <property type="entry name" value="PAS"/>
    <property type="match status" value="2"/>
</dbReference>
<dbReference type="SMART" id="SM00086">
    <property type="entry name" value="PAC"/>
    <property type="match status" value="1"/>
</dbReference>
<dbReference type="InterPro" id="IPR014887">
    <property type="entry name" value="HIF-1_CTAD"/>
</dbReference>
<evidence type="ECO:0000256" key="5">
    <source>
        <dbReference type="ARBA" id="ARBA00023125"/>
    </source>
</evidence>
<keyword evidence="3" id="KW-0832">Ubl conjugation</keyword>
<dbReference type="Pfam" id="PF08778">
    <property type="entry name" value="HIF-1a_CTAD"/>
    <property type="match status" value="1"/>
</dbReference>
<dbReference type="Pfam" id="PF23171">
    <property type="entry name" value="bHLH_HIF1A"/>
    <property type="match status" value="1"/>
</dbReference>
<feature type="domain" description="PAS" evidence="12">
    <location>
        <begin position="266"/>
        <end position="317"/>
    </location>
</feature>
<dbReference type="InterPro" id="IPR036638">
    <property type="entry name" value="HLH_DNA-bd_sf"/>
</dbReference>
<gene>
    <name evidence="14" type="ORF">SKAU_G00141940</name>
</gene>
<feature type="compositionally biased region" description="Low complexity" evidence="11">
    <location>
        <begin position="489"/>
        <end position="500"/>
    </location>
</feature>
<dbReference type="GO" id="GO:0000981">
    <property type="term" value="F:DNA-binding transcription factor activity, RNA polymerase II-specific"/>
    <property type="evidence" value="ECO:0007669"/>
    <property type="project" value="TreeGrafter"/>
</dbReference>
<dbReference type="FunFam" id="3.30.450.20:FF:000015">
    <property type="entry name" value="Hypoxia-inducible factor 1-alpha isoform 1"/>
    <property type="match status" value="1"/>
</dbReference>
<dbReference type="GO" id="GO:0071456">
    <property type="term" value="P:cellular response to hypoxia"/>
    <property type="evidence" value="ECO:0007669"/>
    <property type="project" value="TreeGrafter"/>
</dbReference>
<keyword evidence="9" id="KW-0379">Hydroxylation</keyword>
<keyword evidence="7" id="KW-0804">Transcription</keyword>
<proteinExistence type="predicted"/>
<dbReference type="Pfam" id="PF00989">
    <property type="entry name" value="PAS"/>
    <property type="match status" value="1"/>
</dbReference>
<evidence type="ECO:0000256" key="4">
    <source>
        <dbReference type="ARBA" id="ARBA00023015"/>
    </source>
</evidence>
<keyword evidence="2" id="KW-0677">Repeat</keyword>
<dbReference type="GO" id="GO:0000977">
    <property type="term" value="F:RNA polymerase II transcription regulatory region sequence-specific DNA binding"/>
    <property type="evidence" value="ECO:0007669"/>
    <property type="project" value="TreeGrafter"/>
</dbReference>
<evidence type="ECO:0000256" key="3">
    <source>
        <dbReference type="ARBA" id="ARBA00022843"/>
    </source>
</evidence>
<dbReference type="InterPro" id="IPR013767">
    <property type="entry name" value="PAS_fold"/>
</dbReference>
<reference evidence="14" key="1">
    <citation type="journal article" date="2023" name="Science">
        <title>Genome structures resolve the early diversification of teleost fishes.</title>
        <authorList>
            <person name="Parey E."/>
            <person name="Louis A."/>
            <person name="Montfort J."/>
            <person name="Bouchez O."/>
            <person name="Roques C."/>
            <person name="Iampietro C."/>
            <person name="Lluch J."/>
            <person name="Castinel A."/>
            <person name="Donnadieu C."/>
            <person name="Desvignes T."/>
            <person name="Floi Bucao C."/>
            <person name="Jouanno E."/>
            <person name="Wen M."/>
            <person name="Mejri S."/>
            <person name="Dirks R."/>
            <person name="Jansen H."/>
            <person name="Henkel C."/>
            <person name="Chen W.J."/>
            <person name="Zahm M."/>
            <person name="Cabau C."/>
            <person name="Klopp C."/>
            <person name="Thompson A.W."/>
            <person name="Robinson-Rechavi M."/>
            <person name="Braasch I."/>
            <person name="Lecointre G."/>
            <person name="Bobe J."/>
            <person name="Postlethwait J.H."/>
            <person name="Berthelot C."/>
            <person name="Roest Crollius H."/>
            <person name="Guiguen Y."/>
        </authorList>
    </citation>
    <scope>NUCLEOTIDE SEQUENCE</scope>
    <source>
        <strain evidence="14">WJC10195</strain>
    </source>
</reference>
<evidence type="ECO:0000256" key="10">
    <source>
        <dbReference type="PIRSR" id="PIRSR621537-50"/>
    </source>
</evidence>
<dbReference type="PANTHER" id="PTHR23043">
    <property type="entry name" value="HYPOXIA-INDUCIBLE FACTOR 1 ALPHA"/>
    <property type="match status" value="1"/>
</dbReference>
<dbReference type="NCBIfam" id="TIGR00229">
    <property type="entry name" value="sensory_box"/>
    <property type="match status" value="1"/>
</dbReference>
<dbReference type="Pfam" id="PF11413">
    <property type="entry name" value="HIF-1"/>
    <property type="match status" value="1"/>
</dbReference>
<dbReference type="Proteomes" id="UP001152622">
    <property type="component" value="Chromosome 4"/>
</dbReference>
<dbReference type="FunFam" id="3.30.450.20:FF:000005">
    <property type="entry name" value="Hypoxia-inducible factor 1 subunit alpha"/>
    <property type="match status" value="1"/>
</dbReference>
<evidence type="ECO:0000256" key="9">
    <source>
        <dbReference type="ARBA" id="ARBA00023278"/>
    </source>
</evidence>
<evidence type="ECO:0000256" key="6">
    <source>
        <dbReference type="ARBA" id="ARBA00023159"/>
    </source>
</evidence>
<evidence type="ECO:0000313" key="14">
    <source>
        <dbReference type="EMBL" id="KAJ8365363.1"/>
    </source>
</evidence>